<reference evidence="7" key="1">
    <citation type="submission" date="2016-05" db="EMBL/GenBank/DDBJ databases">
        <authorList>
            <person name="Lavstsen T."/>
            <person name="Jespersen J.S."/>
        </authorList>
    </citation>
    <scope>NUCLEOTIDE SEQUENCE</scope>
    <source>
        <tissue evidence="7">Brain</tissue>
    </source>
</reference>
<dbReference type="GO" id="GO:0036064">
    <property type="term" value="C:ciliary basal body"/>
    <property type="evidence" value="ECO:0007669"/>
    <property type="project" value="TreeGrafter"/>
</dbReference>
<feature type="compositionally biased region" description="Basic and acidic residues" evidence="5">
    <location>
        <begin position="65"/>
        <end position="84"/>
    </location>
</feature>
<dbReference type="GO" id="GO:0060271">
    <property type="term" value="P:cilium assembly"/>
    <property type="evidence" value="ECO:0007669"/>
    <property type="project" value="TreeGrafter"/>
</dbReference>
<evidence type="ECO:0000256" key="1">
    <source>
        <dbReference type="ARBA" id="ARBA00004138"/>
    </source>
</evidence>
<feature type="region of interest" description="Disordered" evidence="5">
    <location>
        <begin position="1"/>
        <end position="25"/>
    </location>
</feature>
<feature type="compositionally biased region" description="Basic and acidic residues" evidence="5">
    <location>
        <begin position="1"/>
        <end position="11"/>
    </location>
</feature>
<gene>
    <name evidence="7" type="primary">CCDC96</name>
</gene>
<evidence type="ECO:0000256" key="5">
    <source>
        <dbReference type="SAM" id="MobiDB-lite"/>
    </source>
</evidence>
<proteinExistence type="predicted"/>
<evidence type="ECO:0000259" key="6">
    <source>
        <dbReference type="Pfam" id="PF13870"/>
    </source>
</evidence>
<dbReference type="GO" id="GO:0005930">
    <property type="term" value="C:axoneme"/>
    <property type="evidence" value="ECO:0007669"/>
    <property type="project" value="TreeGrafter"/>
</dbReference>
<accession>A0A1A8I7K2</accession>
<dbReference type="InterPro" id="IPR051885">
    <property type="entry name" value="CC_CF"/>
</dbReference>
<protein>
    <submittedName>
        <fullName evidence="7">Coiled-coil domain containing 96</fullName>
    </submittedName>
</protein>
<dbReference type="AlphaFoldDB" id="A0A1A8I7K2"/>
<dbReference type="PANTHER" id="PTHR15654:SF1">
    <property type="entry name" value="COILED-COIL DOMAIN-CONTAINING PROTEIN 96"/>
    <property type="match status" value="1"/>
</dbReference>
<feature type="domain" description="CCDC113/CCDC96 coiled-coil" evidence="6">
    <location>
        <begin position="250"/>
        <end position="417"/>
    </location>
</feature>
<name>A0A1A8I7K2_NOTKU</name>
<dbReference type="PANTHER" id="PTHR15654">
    <property type="entry name" value="COILED-COIL DOMAIN-CONTAINING PROTEIN 113-RELATED"/>
    <property type="match status" value="1"/>
</dbReference>
<comment type="subcellular location">
    <subcellularLocation>
        <location evidence="1">Cell projection</location>
        <location evidence="1">Cilium</location>
    </subcellularLocation>
</comment>
<evidence type="ECO:0000256" key="4">
    <source>
        <dbReference type="SAM" id="Coils"/>
    </source>
</evidence>
<feature type="region of interest" description="Disordered" evidence="5">
    <location>
        <begin position="51"/>
        <end position="107"/>
    </location>
</feature>
<evidence type="ECO:0000256" key="2">
    <source>
        <dbReference type="ARBA" id="ARBA00023054"/>
    </source>
</evidence>
<evidence type="ECO:0000256" key="3">
    <source>
        <dbReference type="ARBA" id="ARBA00023273"/>
    </source>
</evidence>
<feature type="coiled-coil region" evidence="4">
    <location>
        <begin position="176"/>
        <end position="211"/>
    </location>
</feature>
<reference evidence="7" key="2">
    <citation type="submission" date="2016-06" db="EMBL/GenBank/DDBJ databases">
        <title>The genome of a short-lived fish provides insights into sex chromosome evolution and the genetic control of aging.</title>
        <authorList>
            <person name="Reichwald K."/>
            <person name="Felder M."/>
            <person name="Petzold A."/>
            <person name="Koch P."/>
            <person name="Groth M."/>
            <person name="Platzer M."/>
        </authorList>
    </citation>
    <scope>NUCLEOTIDE SEQUENCE</scope>
    <source>
        <tissue evidence="7">Brain</tissue>
    </source>
</reference>
<evidence type="ECO:0000313" key="7">
    <source>
        <dbReference type="EMBL" id="SBQ92028.1"/>
    </source>
</evidence>
<sequence length="435" mass="50324">MSRELQNEEKNNAPNNVNEDEEEHVSAGILAHEALSVSGKVINRLFVEEAASCEPEEGSGPTTSKELDVDMNKTNEHLQSDHDGPSGINFQTPDKEPICPAQEEDEEEVPEALADKEEHKGLVQLLENQEREEAHQLNQQLQMKLAGYFQRRANKDVHQEWSASGQHEYEKHLHVLTDLKLQLRSASESAQRQAEELEMLAQEKMDQVEKDWQALVALKQDAAEAALSRRLGKEAARAKVKSVLVAAQIRQDELTKVRLKHFKLKLKIHRLEAELRERNKDSRDPLQVRFEQLWAERLKQKQQAEKENEESLKLQKKISCCLELLSNIKEKLFWGQMEVQSRRQQLAQVEAMVAKKKDLLSQTRQDRTRVQRDNLRLKEQCGLLGNRVLLQDFEDTVDASEQLEKHLETLKVQQAETVFKCEQWRKKMETAFINQ</sequence>
<dbReference type="InterPro" id="IPR025254">
    <property type="entry name" value="CCDC113/CCDC96_CC"/>
</dbReference>
<dbReference type="Pfam" id="PF13870">
    <property type="entry name" value="CCDC113_CCDC96_CC"/>
    <property type="match status" value="1"/>
</dbReference>
<organism evidence="7">
    <name type="scientific">Nothobranchius kuhntae</name>
    <name type="common">Beira killifish</name>
    <dbReference type="NCBI Taxonomy" id="321403"/>
    <lineage>
        <taxon>Eukaryota</taxon>
        <taxon>Metazoa</taxon>
        <taxon>Chordata</taxon>
        <taxon>Craniata</taxon>
        <taxon>Vertebrata</taxon>
        <taxon>Euteleostomi</taxon>
        <taxon>Actinopterygii</taxon>
        <taxon>Neopterygii</taxon>
        <taxon>Teleostei</taxon>
        <taxon>Neoteleostei</taxon>
        <taxon>Acanthomorphata</taxon>
        <taxon>Ovalentaria</taxon>
        <taxon>Atherinomorphae</taxon>
        <taxon>Cyprinodontiformes</taxon>
        <taxon>Nothobranchiidae</taxon>
        <taxon>Nothobranchius</taxon>
    </lineage>
</organism>
<keyword evidence="2 4" id="KW-0175">Coiled coil</keyword>
<keyword evidence="3" id="KW-0966">Cell projection</keyword>
<dbReference type="EMBL" id="HAED01005998">
    <property type="protein sequence ID" value="SBQ92028.1"/>
    <property type="molecule type" value="Transcribed_RNA"/>
</dbReference>